<dbReference type="Proteomes" id="UP000277597">
    <property type="component" value="Unassembled WGS sequence"/>
</dbReference>
<dbReference type="Gene3D" id="1.20.5.1930">
    <property type="match status" value="1"/>
</dbReference>
<dbReference type="Pfam" id="PF02518">
    <property type="entry name" value="HATPase_c"/>
    <property type="match status" value="1"/>
</dbReference>
<proteinExistence type="predicted"/>
<feature type="transmembrane region" description="Helical" evidence="9">
    <location>
        <begin position="185"/>
        <end position="203"/>
    </location>
</feature>
<dbReference type="GO" id="GO:0005524">
    <property type="term" value="F:ATP binding"/>
    <property type="evidence" value="ECO:0007669"/>
    <property type="project" value="UniProtKB-KW"/>
</dbReference>
<feature type="transmembrane region" description="Helical" evidence="9">
    <location>
        <begin position="12"/>
        <end position="38"/>
    </location>
</feature>
<dbReference type="SMART" id="SM00387">
    <property type="entry name" value="HATPase_c"/>
    <property type="match status" value="1"/>
</dbReference>
<evidence type="ECO:0000256" key="5">
    <source>
        <dbReference type="ARBA" id="ARBA00022741"/>
    </source>
</evidence>
<feature type="domain" description="Histidine kinase/HSP90-like ATPase" evidence="10">
    <location>
        <begin position="346"/>
        <end position="434"/>
    </location>
</feature>
<dbReference type="EC" id="2.7.13.3" evidence="2"/>
<dbReference type="CDD" id="cd16917">
    <property type="entry name" value="HATPase_UhpB-NarQ-NarX-like"/>
    <property type="match status" value="1"/>
</dbReference>
<dbReference type="Gene3D" id="3.30.565.10">
    <property type="entry name" value="Histidine kinase-like ATPase, C-terminal domain"/>
    <property type="match status" value="1"/>
</dbReference>
<comment type="caution">
    <text evidence="11">The sequence shown here is derived from an EMBL/GenBank/DDBJ whole genome shotgun (WGS) entry which is preliminary data.</text>
</comment>
<accession>A0A3P1S2L9</accession>
<evidence type="ECO:0000256" key="9">
    <source>
        <dbReference type="SAM" id="Phobius"/>
    </source>
</evidence>
<dbReference type="SUPFAM" id="SSF55874">
    <property type="entry name" value="ATPase domain of HSP90 chaperone/DNA topoisomerase II/histidine kinase"/>
    <property type="match status" value="1"/>
</dbReference>
<gene>
    <name evidence="11" type="ORF">EII39_10305</name>
</gene>
<dbReference type="InterPro" id="IPR050482">
    <property type="entry name" value="Sensor_HK_TwoCompSys"/>
</dbReference>
<dbReference type="GO" id="GO:0046983">
    <property type="term" value="F:protein dimerization activity"/>
    <property type="evidence" value="ECO:0007669"/>
    <property type="project" value="InterPro"/>
</dbReference>
<keyword evidence="8" id="KW-0902">Two-component regulatory system</keyword>
<keyword evidence="4" id="KW-0808">Transferase</keyword>
<evidence type="ECO:0000256" key="6">
    <source>
        <dbReference type="ARBA" id="ARBA00022777"/>
    </source>
</evidence>
<dbReference type="PANTHER" id="PTHR24421">
    <property type="entry name" value="NITRATE/NITRITE SENSOR PROTEIN NARX-RELATED"/>
    <property type="match status" value="1"/>
</dbReference>
<evidence type="ECO:0000256" key="3">
    <source>
        <dbReference type="ARBA" id="ARBA00022553"/>
    </source>
</evidence>
<keyword evidence="5" id="KW-0547">Nucleotide-binding</keyword>
<evidence type="ECO:0000256" key="8">
    <source>
        <dbReference type="ARBA" id="ARBA00023012"/>
    </source>
</evidence>
<dbReference type="GO" id="GO:0000155">
    <property type="term" value="F:phosphorelay sensor kinase activity"/>
    <property type="evidence" value="ECO:0007669"/>
    <property type="project" value="InterPro"/>
</dbReference>
<feature type="transmembrane region" description="Helical" evidence="9">
    <location>
        <begin position="96"/>
        <end position="123"/>
    </location>
</feature>
<sequence length="438" mass="50451">MRPQKSIFYSKIALMVINLVAIVYNASIYLFATNYVAAKGFSHSLLERLDAIPGSPSLIFWVSISLYGSLLLVMYYRERHPNQLSVYDKATIIEILLMLVIFSVLHSSYNGLILLVFADIFYGSKEFNSSKDKKYWFSFIILSFGMLLLSNYDLMSLFIKLPSLDTYIRFYPESVRLLLLFGKNFLYSLNIVVFMISLLFYILSAITERHQIEEELRMASQANRELNSYLALSEKIAEDRERKRIAREIHDTLGHALTGISAGIDAVKVLVDIDTNRAKEQLNNVSVVVRDGIRDVRGSLNKMRPGALENNTLKEALIKIIREYEAISNLEIHLRYEWDNIDLDIAKEDIVFRVIQESITNSVRHGHAKTIWIELLEEEEAYVMTIQDDGVGFDELHYGYGLKQMQERLMIIGGSVRFENRDGFYTHIEIPKIGGRHD</sequence>
<dbReference type="RefSeq" id="WP_124765792.1">
    <property type="nucleotide sequence ID" value="NZ_RQZI01000014.1"/>
</dbReference>
<keyword evidence="7" id="KW-0067">ATP-binding</keyword>
<dbReference type="EMBL" id="RQZI01000014">
    <property type="protein sequence ID" value="RRC90875.1"/>
    <property type="molecule type" value="Genomic_DNA"/>
</dbReference>
<evidence type="ECO:0000313" key="12">
    <source>
        <dbReference type="Proteomes" id="UP000277597"/>
    </source>
</evidence>
<organism evidence="11 12">
    <name type="scientific">Streptococcus sanguinis</name>
    <dbReference type="NCBI Taxonomy" id="1305"/>
    <lineage>
        <taxon>Bacteria</taxon>
        <taxon>Bacillati</taxon>
        <taxon>Bacillota</taxon>
        <taxon>Bacilli</taxon>
        <taxon>Lactobacillales</taxon>
        <taxon>Streptococcaceae</taxon>
        <taxon>Streptococcus</taxon>
    </lineage>
</organism>
<evidence type="ECO:0000256" key="1">
    <source>
        <dbReference type="ARBA" id="ARBA00000085"/>
    </source>
</evidence>
<dbReference type="AlphaFoldDB" id="A0A3P1S2L9"/>
<feature type="transmembrane region" description="Helical" evidence="9">
    <location>
        <begin position="58"/>
        <end position="76"/>
    </location>
</feature>
<dbReference type="InterPro" id="IPR011712">
    <property type="entry name" value="Sig_transdc_His_kin_sub3_dim/P"/>
</dbReference>
<evidence type="ECO:0000259" key="10">
    <source>
        <dbReference type="SMART" id="SM00387"/>
    </source>
</evidence>
<keyword evidence="9" id="KW-0472">Membrane</keyword>
<keyword evidence="3" id="KW-0597">Phosphoprotein</keyword>
<evidence type="ECO:0000256" key="4">
    <source>
        <dbReference type="ARBA" id="ARBA00022679"/>
    </source>
</evidence>
<dbReference type="GO" id="GO:0016020">
    <property type="term" value="C:membrane"/>
    <property type="evidence" value="ECO:0007669"/>
    <property type="project" value="InterPro"/>
</dbReference>
<keyword evidence="9" id="KW-0812">Transmembrane</keyword>
<reference evidence="11 12" key="1">
    <citation type="submission" date="2018-11" db="EMBL/GenBank/DDBJ databases">
        <title>Genomes From Bacteria Associated with the Canine Oral Cavity: a Test Case for Automated Genome-Based Taxonomic Assignment.</title>
        <authorList>
            <person name="Coil D.A."/>
            <person name="Jospin G."/>
            <person name="Darling A.E."/>
            <person name="Wallis C."/>
            <person name="Davis I.J."/>
            <person name="Harris S."/>
            <person name="Eisen J.A."/>
            <person name="Holcombe L.J."/>
            <person name="O'Flynn C."/>
        </authorList>
    </citation>
    <scope>NUCLEOTIDE SEQUENCE [LARGE SCALE GENOMIC DNA]</scope>
    <source>
        <strain evidence="11 12">OH953</strain>
    </source>
</reference>
<comment type="catalytic activity">
    <reaction evidence="1">
        <text>ATP + protein L-histidine = ADP + protein N-phospho-L-histidine.</text>
        <dbReference type="EC" id="2.7.13.3"/>
    </reaction>
</comment>
<dbReference type="PANTHER" id="PTHR24421:SF10">
    <property type="entry name" value="NITRATE_NITRITE SENSOR PROTEIN NARQ"/>
    <property type="match status" value="1"/>
</dbReference>
<dbReference type="InterPro" id="IPR003594">
    <property type="entry name" value="HATPase_dom"/>
</dbReference>
<keyword evidence="6 11" id="KW-0418">Kinase</keyword>
<evidence type="ECO:0000313" key="11">
    <source>
        <dbReference type="EMBL" id="RRC90875.1"/>
    </source>
</evidence>
<evidence type="ECO:0000256" key="7">
    <source>
        <dbReference type="ARBA" id="ARBA00022840"/>
    </source>
</evidence>
<keyword evidence="9" id="KW-1133">Transmembrane helix</keyword>
<name>A0A3P1S2L9_STRSA</name>
<evidence type="ECO:0000256" key="2">
    <source>
        <dbReference type="ARBA" id="ARBA00012438"/>
    </source>
</evidence>
<feature type="transmembrane region" description="Helical" evidence="9">
    <location>
        <begin position="135"/>
        <end position="154"/>
    </location>
</feature>
<protein>
    <recommendedName>
        <fullName evidence="2">histidine kinase</fullName>
        <ecNumber evidence="2">2.7.13.3</ecNumber>
    </recommendedName>
</protein>
<dbReference type="InterPro" id="IPR036890">
    <property type="entry name" value="HATPase_C_sf"/>
</dbReference>
<dbReference type="Pfam" id="PF07730">
    <property type="entry name" value="HisKA_3"/>
    <property type="match status" value="1"/>
</dbReference>